<dbReference type="Gene3D" id="1.10.260.40">
    <property type="entry name" value="lambda repressor-like DNA-binding domains"/>
    <property type="match status" value="1"/>
</dbReference>
<dbReference type="Pfam" id="PF21956">
    <property type="entry name" value="DUF6922"/>
    <property type="match status" value="1"/>
</dbReference>
<dbReference type="InterPro" id="IPR001387">
    <property type="entry name" value="Cro/C1-type_HTH"/>
</dbReference>
<accession>A0A6G7IZW6</accession>
<proteinExistence type="predicted"/>
<dbReference type="GO" id="GO:0003677">
    <property type="term" value="F:DNA binding"/>
    <property type="evidence" value="ECO:0007669"/>
    <property type="project" value="InterPro"/>
</dbReference>
<organism evidence="2 3">
    <name type="scientific">Flagellimonas oceani</name>
    <dbReference type="NCBI Taxonomy" id="2698672"/>
    <lineage>
        <taxon>Bacteria</taxon>
        <taxon>Pseudomonadati</taxon>
        <taxon>Bacteroidota</taxon>
        <taxon>Flavobacteriia</taxon>
        <taxon>Flavobacteriales</taxon>
        <taxon>Flavobacteriaceae</taxon>
        <taxon>Flagellimonas</taxon>
    </lineage>
</organism>
<dbReference type="AlphaFoldDB" id="A0A6G7IZW6"/>
<sequence length="158" mass="18326">MTSYTEKYRGIHPGRVLEREFKKRSLKQRPFALSIDEHPQTLNAITKGRRGLNTALALKIEEKLGLEEGSLVLLQAFYDIKKEKEGQRSRTPNFKILRKSLFWDTDIESIDWDGQYKAVIRRVLERGNVEEREEISRFYGDGKVTLIAKSINKIATSL</sequence>
<evidence type="ECO:0000259" key="1">
    <source>
        <dbReference type="PROSITE" id="PS50943"/>
    </source>
</evidence>
<dbReference type="InterPro" id="IPR053830">
    <property type="entry name" value="DUF6922"/>
</dbReference>
<keyword evidence="3" id="KW-1185">Reference proteome</keyword>
<dbReference type="RefSeq" id="WP_166247525.1">
    <property type="nucleotide sequence ID" value="NZ_CP049616.1"/>
</dbReference>
<gene>
    <name evidence="2" type="ORF">GVT53_03960</name>
</gene>
<dbReference type="InterPro" id="IPR010982">
    <property type="entry name" value="Lambda_DNA-bd_dom_sf"/>
</dbReference>
<feature type="domain" description="HTH cro/C1-type" evidence="1">
    <location>
        <begin position="17"/>
        <end position="71"/>
    </location>
</feature>
<dbReference type="KEGG" id="mut:GVT53_03960"/>
<dbReference type="PROSITE" id="PS50943">
    <property type="entry name" value="HTH_CROC1"/>
    <property type="match status" value="1"/>
</dbReference>
<protein>
    <submittedName>
        <fullName evidence="2">Plasmid maintenance system antidote protein</fullName>
    </submittedName>
</protein>
<reference evidence="2 3" key="1">
    <citation type="submission" date="2020-02" db="EMBL/GenBank/DDBJ databases">
        <title>Complete genome of Muricauda sp. 501str8.</title>
        <authorList>
            <person name="Dong B."/>
            <person name="Zhu S."/>
            <person name="Yang J."/>
            <person name="Chen J."/>
        </authorList>
    </citation>
    <scope>NUCLEOTIDE SEQUENCE [LARGE SCALE GENOMIC DNA]</scope>
    <source>
        <strain evidence="2 3">501str8</strain>
    </source>
</reference>
<dbReference type="EMBL" id="CP049616">
    <property type="protein sequence ID" value="QII43864.1"/>
    <property type="molecule type" value="Genomic_DNA"/>
</dbReference>
<name>A0A6G7IZW6_9FLAO</name>
<dbReference type="Proteomes" id="UP000502928">
    <property type="component" value="Chromosome"/>
</dbReference>
<evidence type="ECO:0000313" key="2">
    <source>
        <dbReference type="EMBL" id="QII43864.1"/>
    </source>
</evidence>
<evidence type="ECO:0000313" key="3">
    <source>
        <dbReference type="Proteomes" id="UP000502928"/>
    </source>
</evidence>
<dbReference type="CDD" id="cd00093">
    <property type="entry name" value="HTH_XRE"/>
    <property type="match status" value="1"/>
</dbReference>
<dbReference type="SUPFAM" id="SSF47413">
    <property type="entry name" value="lambda repressor-like DNA-binding domains"/>
    <property type="match status" value="1"/>
</dbReference>
<dbReference type="Pfam" id="PF01381">
    <property type="entry name" value="HTH_3"/>
    <property type="match status" value="1"/>
</dbReference>